<evidence type="ECO:0000313" key="2">
    <source>
        <dbReference type="EMBL" id="EFP07804.1"/>
    </source>
</evidence>
<dbReference type="FunCoup" id="E3LRE6">
    <property type="interactions" value="487"/>
</dbReference>
<reference evidence="2" key="1">
    <citation type="submission" date="2007-07" db="EMBL/GenBank/DDBJ databases">
        <title>PCAP assembly of the Caenorhabditis remanei genome.</title>
        <authorList>
            <consortium name="The Caenorhabditis remanei Sequencing Consortium"/>
            <person name="Wilson R.K."/>
        </authorList>
    </citation>
    <scope>NUCLEOTIDE SEQUENCE [LARGE SCALE GENOMIC DNA]</scope>
    <source>
        <strain evidence="2">PB4641</strain>
    </source>
</reference>
<dbReference type="Proteomes" id="UP000008281">
    <property type="component" value="Unassembled WGS sequence"/>
</dbReference>
<evidence type="ECO:0000313" key="3">
    <source>
        <dbReference type="Proteomes" id="UP000008281"/>
    </source>
</evidence>
<dbReference type="CTD" id="9815762"/>
<sequence length="158" mass="18853">MEFGEGPPPFDDECCPSVLGKKLWTLIETEKINYAEDYHGWCQKFRSEMETIEIFAKTKDEPARKWMEDTDFAIRMLRCVKIEELSAFYMEQLAAQGLYMEKLDKRRKCLADYIDKFTILMAEETRNKKTDEKPKKQTNKQKHGNKNSKRSNRKKCYR</sequence>
<evidence type="ECO:0000256" key="1">
    <source>
        <dbReference type="SAM" id="MobiDB-lite"/>
    </source>
</evidence>
<dbReference type="GeneID" id="9815762"/>
<proteinExistence type="predicted"/>
<dbReference type="OMA" id="TIEIFAK"/>
<dbReference type="RefSeq" id="XP_003113892.2">
    <property type="nucleotide sequence ID" value="XM_003113844.2"/>
</dbReference>
<dbReference type="eggNOG" id="ENOG502TJ1P">
    <property type="taxonomic scope" value="Eukaryota"/>
</dbReference>
<feature type="compositionally biased region" description="Basic and acidic residues" evidence="1">
    <location>
        <begin position="125"/>
        <end position="135"/>
    </location>
</feature>
<feature type="compositionally biased region" description="Basic residues" evidence="1">
    <location>
        <begin position="136"/>
        <end position="158"/>
    </location>
</feature>
<keyword evidence="3" id="KW-1185">Reference proteome</keyword>
<dbReference type="EMBL" id="DS268413">
    <property type="protein sequence ID" value="EFP07804.1"/>
    <property type="molecule type" value="Genomic_DNA"/>
</dbReference>
<dbReference type="KEGG" id="crq:GCK72_006155"/>
<dbReference type="HOGENOM" id="CLU_1670984_0_0_1"/>
<organism evidence="3">
    <name type="scientific">Caenorhabditis remanei</name>
    <name type="common">Caenorhabditis vulgaris</name>
    <dbReference type="NCBI Taxonomy" id="31234"/>
    <lineage>
        <taxon>Eukaryota</taxon>
        <taxon>Metazoa</taxon>
        <taxon>Ecdysozoa</taxon>
        <taxon>Nematoda</taxon>
        <taxon>Chromadorea</taxon>
        <taxon>Rhabditida</taxon>
        <taxon>Rhabditina</taxon>
        <taxon>Rhabditomorpha</taxon>
        <taxon>Rhabditoidea</taxon>
        <taxon>Rhabditidae</taxon>
        <taxon>Peloderinae</taxon>
        <taxon>Caenorhabditis</taxon>
    </lineage>
</organism>
<feature type="region of interest" description="Disordered" evidence="1">
    <location>
        <begin position="125"/>
        <end position="158"/>
    </location>
</feature>
<accession>E3LRE6</accession>
<dbReference type="AlphaFoldDB" id="E3LRE6"/>
<gene>
    <name evidence="2" type="ORF">CRE_26585</name>
</gene>
<protein>
    <submittedName>
        <fullName evidence="2">Uncharacterized protein</fullName>
    </submittedName>
</protein>
<name>E3LRE6_CAERE</name>